<keyword evidence="1" id="KW-0131">Cell cycle</keyword>
<dbReference type="GO" id="GO:0016020">
    <property type="term" value="C:membrane"/>
    <property type="evidence" value="ECO:0007669"/>
    <property type="project" value="InterPro"/>
</dbReference>
<dbReference type="AlphaFoldDB" id="A0A0C1K5T5"/>
<gene>
    <name evidence="1" type="ORF">RN79_01135</name>
</gene>
<keyword evidence="1" id="KW-0132">Cell division</keyword>
<evidence type="ECO:0000313" key="1">
    <source>
        <dbReference type="EMBL" id="KIC78211.1"/>
    </source>
</evidence>
<dbReference type="eggNOG" id="COG0762">
    <property type="taxonomic scope" value="Bacteria"/>
</dbReference>
<dbReference type="STRING" id="862969.SCI_0495"/>
<dbReference type="EMBL" id="JWIY01000001">
    <property type="protein sequence ID" value="KIC78211.1"/>
    <property type="molecule type" value="Genomic_DNA"/>
</dbReference>
<accession>A0A0C1K5T5</accession>
<comment type="caution">
    <text evidence="1">The sequence shown here is derived from an EMBL/GenBank/DDBJ whole genome shotgun (WGS) entry which is preliminary data.</text>
</comment>
<dbReference type="GO" id="GO:0051301">
    <property type="term" value="P:cell division"/>
    <property type="evidence" value="ECO:0007669"/>
    <property type="project" value="UniProtKB-KW"/>
</dbReference>
<dbReference type="RefSeq" id="WP_003070143.1">
    <property type="nucleotide sequence ID" value="NZ_CAJPUH010000004.1"/>
</dbReference>
<dbReference type="Proteomes" id="UP000031339">
    <property type="component" value="Unassembled WGS sequence"/>
</dbReference>
<protein>
    <submittedName>
        <fullName evidence="1">Cell division protein</fullName>
    </submittedName>
</protein>
<reference evidence="1 2" key="1">
    <citation type="submission" date="2014-12" db="EMBL/GenBank/DDBJ databases">
        <title>Partial genome sequence of Streptococcus constellatus KCOM 1650 (= ChDC B144).</title>
        <authorList>
            <person name="Kook J.-K."/>
            <person name="Park S.-N."/>
            <person name="Lim Y.K."/>
            <person name="Jo E."/>
        </authorList>
    </citation>
    <scope>NUCLEOTIDE SEQUENCE [LARGE SCALE GENOMIC DNA]</scope>
    <source>
        <strain evidence="1 2">KCOM 1650</strain>
    </source>
</reference>
<proteinExistence type="predicted"/>
<dbReference type="OrthoDB" id="47652at2"/>
<dbReference type="Pfam" id="PF02325">
    <property type="entry name" value="CCB3_YggT"/>
    <property type="match status" value="1"/>
</dbReference>
<sequence>MVWIVNILYNLVRVYSFILVVYALLSWFPGAYQTSLGQLILRIVEPVLKPFQRFNLQFAGLDWTILIVIFLLNLISSIILNALLLLA</sequence>
<name>A0A0C1K5T5_STRCV</name>
<dbReference type="InterPro" id="IPR003425">
    <property type="entry name" value="CCB3/YggT"/>
</dbReference>
<evidence type="ECO:0000313" key="2">
    <source>
        <dbReference type="Proteomes" id="UP000031339"/>
    </source>
</evidence>
<organism evidence="1 2">
    <name type="scientific">Streptococcus constellatus</name>
    <dbReference type="NCBI Taxonomy" id="76860"/>
    <lineage>
        <taxon>Bacteria</taxon>
        <taxon>Bacillati</taxon>
        <taxon>Bacillota</taxon>
        <taxon>Bacilli</taxon>
        <taxon>Lactobacillales</taxon>
        <taxon>Streptococcaceae</taxon>
        <taxon>Streptococcus</taxon>
        <taxon>Streptococcus anginosus group</taxon>
    </lineage>
</organism>